<dbReference type="Gene3D" id="3.30.420.10">
    <property type="entry name" value="Ribonuclease H-like superfamily/Ribonuclease H"/>
    <property type="match status" value="1"/>
</dbReference>
<dbReference type="InterPro" id="IPR036397">
    <property type="entry name" value="RNaseH_sf"/>
</dbReference>
<accession>A0A1V9YJA0</accession>
<keyword evidence="2" id="KW-1185">Reference proteome</keyword>
<gene>
    <name evidence="1" type="ORF">ACHHYP_11438</name>
</gene>
<dbReference type="Proteomes" id="UP000243579">
    <property type="component" value="Unassembled WGS sequence"/>
</dbReference>
<proteinExistence type="predicted"/>
<evidence type="ECO:0000313" key="2">
    <source>
        <dbReference type="Proteomes" id="UP000243579"/>
    </source>
</evidence>
<sequence>MKAVLKSSQPRPVIYMDESFIHHHYTRAKDSIYHPSDLPGAEPKAKHKGRRLWFIAGILSDGPGDSHVVALEIFQRGKSQPTDYQSMLDQVYLAKWFECLLSQIEALGKENAGTWTKAWLLEACDGYGIAASESEYKTEIWQKLKSYIKSKVMPVVVTMAAKRRHTVKNTPPYHSKLQPTELVWACAKWHVGRQHSVDTTFKDVRRRLDEAFICSRRISSISSLRTASPQ</sequence>
<dbReference type="EMBL" id="JNBR01001602">
    <property type="protein sequence ID" value="OQR85757.1"/>
    <property type="molecule type" value="Genomic_DNA"/>
</dbReference>
<dbReference type="GO" id="GO:0003676">
    <property type="term" value="F:nucleic acid binding"/>
    <property type="evidence" value="ECO:0007669"/>
    <property type="project" value="InterPro"/>
</dbReference>
<dbReference type="PANTHER" id="PTHR33939">
    <property type="entry name" value="PROTEIN CBG22215"/>
    <property type="match status" value="1"/>
</dbReference>
<name>A0A1V9YJA0_ACHHY</name>
<dbReference type="AlphaFoldDB" id="A0A1V9YJA0"/>
<reference evidence="1 2" key="1">
    <citation type="journal article" date="2014" name="Genome Biol. Evol.">
        <title>The secreted proteins of Achlya hypogyna and Thraustotheca clavata identify the ancestral oomycete secretome and reveal gene acquisitions by horizontal gene transfer.</title>
        <authorList>
            <person name="Misner I."/>
            <person name="Blouin N."/>
            <person name="Leonard G."/>
            <person name="Richards T.A."/>
            <person name="Lane C.E."/>
        </authorList>
    </citation>
    <scope>NUCLEOTIDE SEQUENCE [LARGE SCALE GENOMIC DNA]</scope>
    <source>
        <strain evidence="1 2">ATCC 48635</strain>
    </source>
</reference>
<evidence type="ECO:0008006" key="3">
    <source>
        <dbReference type="Google" id="ProtNLM"/>
    </source>
</evidence>
<evidence type="ECO:0000313" key="1">
    <source>
        <dbReference type="EMBL" id="OQR85757.1"/>
    </source>
</evidence>
<comment type="caution">
    <text evidence="1">The sequence shown here is derived from an EMBL/GenBank/DDBJ whole genome shotgun (WGS) entry which is preliminary data.</text>
</comment>
<organism evidence="1 2">
    <name type="scientific">Achlya hypogyna</name>
    <name type="common">Oomycete</name>
    <name type="synonym">Protoachlya hypogyna</name>
    <dbReference type="NCBI Taxonomy" id="1202772"/>
    <lineage>
        <taxon>Eukaryota</taxon>
        <taxon>Sar</taxon>
        <taxon>Stramenopiles</taxon>
        <taxon>Oomycota</taxon>
        <taxon>Saprolegniomycetes</taxon>
        <taxon>Saprolegniales</taxon>
        <taxon>Achlyaceae</taxon>
        <taxon>Achlya</taxon>
    </lineage>
</organism>
<dbReference type="PANTHER" id="PTHR33939:SF1">
    <property type="entry name" value="DUF4371 DOMAIN-CONTAINING PROTEIN"/>
    <property type="match status" value="1"/>
</dbReference>
<protein>
    <recommendedName>
        <fullName evidence="3">Tc1-like transposase DDE domain-containing protein</fullName>
    </recommendedName>
</protein>
<dbReference type="OrthoDB" id="6511194at2759"/>